<protein>
    <submittedName>
        <fullName evidence="1">Uncharacterized protein</fullName>
    </submittedName>
</protein>
<reference evidence="2" key="1">
    <citation type="submission" date="2018-01" db="EMBL/GenBank/DDBJ databases">
        <authorList>
            <person name="Peeters C."/>
        </authorList>
    </citation>
    <scope>NUCLEOTIDE SEQUENCE [LARGE SCALE GENOMIC DNA]</scope>
</reference>
<evidence type="ECO:0000313" key="1">
    <source>
        <dbReference type="EMBL" id="SPB14766.1"/>
    </source>
</evidence>
<dbReference type="EMBL" id="OGTP01000005">
    <property type="protein sequence ID" value="SPB14766.1"/>
    <property type="molecule type" value="Genomic_DNA"/>
</dbReference>
<accession>A0A2U3I3P0</accession>
<dbReference type="Proteomes" id="UP000238169">
    <property type="component" value="Unassembled WGS sequence"/>
</dbReference>
<name>A0A2U3I3P0_9BURK</name>
<sequence>MNQHVHNMIAEFFAAIEPWKSAYSKASLSFIAVKRDDSLVILAARMFLSASFREPQKDWFETGEVVAGQVELSGGVVAFAETIQKIASPDGFYIPGKLVLRSDDNQNISVGPPDLLHHEGLSQGNRLAVLTLCGGRRDMLAPQPQTDWMLKAAARPFDSLTELSVEYGLGAAPNTQTILEVVAHAAAEVWVGSSVKDGNAALGLWLAPDLDRSKARLGYRILDKGIVVNRGSVDGDQLHWGERSGDVVGRVSLEAPHGAVIQCIASYAGHAHHLRWFADPHTYQNARAAVLSSVDQTGTLLRGYLLPELPPRGKAADDFESAVAWVLWGLGFAPVSFGMSPKTRDVFDIVAVSPRGDFVVVECTLGLLRAESKLSKLSAREAALRKMLATSGLQHVRVLPVIVTAMTRDEIKADHRAAAETGVLVLSREDIEAVFEGERLRFANADQLFEQALQRLAESQEPKDPLFLSVT</sequence>
<dbReference type="AlphaFoldDB" id="A0A2U3I3P0"/>
<evidence type="ECO:0000313" key="2">
    <source>
        <dbReference type="Proteomes" id="UP000238169"/>
    </source>
</evidence>
<proteinExistence type="predicted"/>
<dbReference type="RefSeq" id="WP_146149975.1">
    <property type="nucleotide sequence ID" value="NZ_OGTP01000005.1"/>
</dbReference>
<keyword evidence="2" id="KW-1185">Reference proteome</keyword>
<organism evidence="1 2">
    <name type="scientific">Caballeronia novacaledonica</name>
    <dbReference type="NCBI Taxonomy" id="1544861"/>
    <lineage>
        <taxon>Bacteria</taxon>
        <taxon>Pseudomonadati</taxon>
        <taxon>Pseudomonadota</taxon>
        <taxon>Betaproteobacteria</taxon>
        <taxon>Burkholderiales</taxon>
        <taxon>Burkholderiaceae</taxon>
        <taxon>Caballeronia</taxon>
    </lineage>
</organism>
<gene>
    <name evidence="1" type="ORF">NOV72_01998</name>
</gene>
<dbReference type="OrthoDB" id="5946920at2"/>